<dbReference type="InterPro" id="IPR049472">
    <property type="entry name" value="MRNIP_N"/>
</dbReference>
<comment type="caution">
    <text evidence="3">The sequence shown here is derived from an EMBL/GenBank/DDBJ whole genome shotgun (WGS) entry which is preliminary data.</text>
</comment>
<feature type="region of interest" description="Disordered" evidence="1">
    <location>
        <begin position="132"/>
        <end position="217"/>
    </location>
</feature>
<proteinExistence type="predicted"/>
<evidence type="ECO:0000313" key="4">
    <source>
        <dbReference type="Proteomes" id="UP001557470"/>
    </source>
</evidence>
<dbReference type="PANTHER" id="PTHR15863">
    <property type="entry name" value="MRN COMPLEX-INTERACTING PROTEIN"/>
    <property type="match status" value="1"/>
</dbReference>
<dbReference type="AlphaFoldDB" id="A0ABD0WRE3"/>
<evidence type="ECO:0000313" key="3">
    <source>
        <dbReference type="EMBL" id="KAL0974295.1"/>
    </source>
</evidence>
<reference evidence="3 4" key="1">
    <citation type="submission" date="2024-06" db="EMBL/GenBank/DDBJ databases">
        <authorList>
            <person name="Pan Q."/>
            <person name="Wen M."/>
            <person name="Jouanno E."/>
            <person name="Zahm M."/>
            <person name="Klopp C."/>
            <person name="Cabau C."/>
            <person name="Louis A."/>
            <person name="Berthelot C."/>
            <person name="Parey E."/>
            <person name="Roest Crollius H."/>
            <person name="Montfort J."/>
            <person name="Robinson-Rechavi M."/>
            <person name="Bouchez O."/>
            <person name="Lampietro C."/>
            <person name="Lopez Roques C."/>
            <person name="Donnadieu C."/>
            <person name="Postlethwait J."/>
            <person name="Bobe J."/>
            <person name="Verreycken H."/>
            <person name="Guiguen Y."/>
        </authorList>
    </citation>
    <scope>NUCLEOTIDE SEQUENCE [LARGE SCALE GENOMIC DNA]</scope>
    <source>
        <strain evidence="3">Up_M1</strain>
        <tissue evidence="3">Testis</tissue>
    </source>
</reference>
<dbReference type="Proteomes" id="UP001557470">
    <property type="component" value="Unassembled WGS sequence"/>
</dbReference>
<feature type="domain" description="MRN complex-interacting protein N-terminal" evidence="2">
    <location>
        <begin position="7"/>
        <end position="109"/>
    </location>
</feature>
<dbReference type="InterPro" id="IPR032739">
    <property type="entry name" value="MRNIP"/>
</dbReference>
<name>A0ABD0WRE3_UMBPY</name>
<keyword evidence="4" id="KW-1185">Reference proteome</keyword>
<organism evidence="3 4">
    <name type="scientific">Umbra pygmaea</name>
    <name type="common">Eastern mudminnow</name>
    <dbReference type="NCBI Taxonomy" id="75934"/>
    <lineage>
        <taxon>Eukaryota</taxon>
        <taxon>Metazoa</taxon>
        <taxon>Chordata</taxon>
        <taxon>Craniata</taxon>
        <taxon>Vertebrata</taxon>
        <taxon>Euteleostomi</taxon>
        <taxon>Actinopterygii</taxon>
        <taxon>Neopterygii</taxon>
        <taxon>Teleostei</taxon>
        <taxon>Protacanthopterygii</taxon>
        <taxon>Esociformes</taxon>
        <taxon>Umbridae</taxon>
        <taxon>Umbra</taxon>
    </lineage>
</organism>
<dbReference type="Pfam" id="PF15749">
    <property type="entry name" value="MRNIP"/>
    <property type="match status" value="1"/>
</dbReference>
<protein>
    <recommendedName>
        <fullName evidence="2">MRN complex-interacting protein N-terminal domain-containing protein</fullName>
    </recommendedName>
</protein>
<accession>A0ABD0WRE3</accession>
<dbReference type="EMBL" id="JAGEUA010000006">
    <property type="protein sequence ID" value="KAL0974295.1"/>
    <property type="molecule type" value="Genomic_DNA"/>
</dbReference>
<gene>
    <name evidence="3" type="ORF">UPYG_G00218430</name>
</gene>
<evidence type="ECO:0000259" key="2">
    <source>
        <dbReference type="Pfam" id="PF15749"/>
    </source>
</evidence>
<feature type="compositionally biased region" description="Polar residues" evidence="1">
    <location>
        <begin position="205"/>
        <end position="217"/>
    </location>
</feature>
<sequence>MVQEFHVLRCYSCQTFQVLQVKKSNKWSCKMCGEKQSVIKEFGRGSGVDCRRHVQKLNARRGAVLEQEQNAWSQWKEVGDMAEEELVEKAQECNRQNAEDAKGSRWTKYLQTADEVATEEEEIDCSERNDLHGNVNIRKGRGARRENGASRAHLSRPKNTLSVTGRVRGQLAKQHSRQPSSLALEEGAPQPSVQCSPPPDLALPSTRSQPLSATSSALNRAITGSSCQSPGPSPTTVQHASKWTQFLTAAPSEEDEANEANLNAPTVHEDYQTIVPRVYSEADREEAKSRVGVGHTVLTENKAPVCRQPLPTKRLCSTLVPPSKRLCSTPSLGFLFDTGEDFDDTF</sequence>
<dbReference type="PANTHER" id="PTHR15863:SF2">
    <property type="entry name" value="MRN COMPLEX-INTERACTING PROTEIN"/>
    <property type="match status" value="1"/>
</dbReference>
<evidence type="ECO:0000256" key="1">
    <source>
        <dbReference type="SAM" id="MobiDB-lite"/>
    </source>
</evidence>